<evidence type="ECO:0000313" key="1">
    <source>
        <dbReference type="EMBL" id="GAG14018.1"/>
    </source>
</evidence>
<sequence length="176" mass="19323">MIYAWWRVYTTYFIVANHIIKMANEMSQSGKRVVGRSSSAHHVRVEDCQCGDSDLATDIGTPATNIVNLCCVYNVLGTILQVTLTLTAPSAVVIMAAVVCDSNESGRIDIQRPIGTSVVDQENIYTFGGALCNAEPYLWELEACEELPAGTYTWTLYATETTGRIYAAWIKARAVT</sequence>
<gene>
    <name evidence="1" type="ORF">S01H1_34163</name>
</gene>
<organism evidence="1">
    <name type="scientific">marine sediment metagenome</name>
    <dbReference type="NCBI Taxonomy" id="412755"/>
    <lineage>
        <taxon>unclassified sequences</taxon>
        <taxon>metagenomes</taxon>
        <taxon>ecological metagenomes</taxon>
    </lineage>
</organism>
<reference evidence="1" key="1">
    <citation type="journal article" date="2014" name="Front. Microbiol.">
        <title>High frequency of phylogenetically diverse reductive dehalogenase-homologous genes in deep subseafloor sedimentary metagenomes.</title>
        <authorList>
            <person name="Kawai M."/>
            <person name="Futagami T."/>
            <person name="Toyoda A."/>
            <person name="Takaki Y."/>
            <person name="Nishi S."/>
            <person name="Hori S."/>
            <person name="Arai W."/>
            <person name="Tsubouchi T."/>
            <person name="Morono Y."/>
            <person name="Uchiyama I."/>
            <person name="Ito T."/>
            <person name="Fujiyama A."/>
            <person name="Inagaki F."/>
            <person name="Takami H."/>
        </authorList>
    </citation>
    <scope>NUCLEOTIDE SEQUENCE</scope>
    <source>
        <strain evidence="1">Expedition CK06-06</strain>
    </source>
</reference>
<name>X0VNK1_9ZZZZ</name>
<comment type="caution">
    <text evidence="1">The sequence shown here is derived from an EMBL/GenBank/DDBJ whole genome shotgun (WGS) entry which is preliminary data.</text>
</comment>
<dbReference type="AlphaFoldDB" id="X0VNK1"/>
<dbReference type="EMBL" id="BARS01021248">
    <property type="protein sequence ID" value="GAG14018.1"/>
    <property type="molecule type" value="Genomic_DNA"/>
</dbReference>
<protein>
    <submittedName>
        <fullName evidence="1">Uncharacterized protein</fullName>
    </submittedName>
</protein>
<proteinExistence type="predicted"/>
<accession>X0VNK1</accession>